<reference evidence="2" key="1">
    <citation type="submission" date="2021-06" db="EMBL/GenBank/DDBJ databases">
        <authorList>
            <person name="Kallberg Y."/>
            <person name="Tangrot J."/>
            <person name="Rosling A."/>
        </authorList>
    </citation>
    <scope>NUCLEOTIDE SEQUENCE</scope>
    <source>
        <strain evidence="2">IA702</strain>
    </source>
</reference>
<dbReference type="InterPro" id="IPR029063">
    <property type="entry name" value="SAM-dependent_MTases_sf"/>
</dbReference>
<accession>A0A9N9A0U2</accession>
<dbReference type="SUPFAM" id="SSF53335">
    <property type="entry name" value="S-adenosyl-L-methionine-dependent methyltransferases"/>
    <property type="match status" value="1"/>
</dbReference>
<dbReference type="CDD" id="cd02440">
    <property type="entry name" value="AdoMet_MTases"/>
    <property type="match status" value="1"/>
</dbReference>
<dbReference type="AlphaFoldDB" id="A0A9N9A0U2"/>
<feature type="domain" description="Methyltransferase" evidence="1">
    <location>
        <begin position="118"/>
        <end position="209"/>
    </location>
</feature>
<protein>
    <submittedName>
        <fullName evidence="2">10064_t:CDS:1</fullName>
    </submittedName>
</protein>
<evidence type="ECO:0000313" key="3">
    <source>
        <dbReference type="Proteomes" id="UP000789572"/>
    </source>
</evidence>
<dbReference type="OrthoDB" id="2013972at2759"/>
<evidence type="ECO:0000313" key="2">
    <source>
        <dbReference type="EMBL" id="CAG8515437.1"/>
    </source>
</evidence>
<proteinExistence type="predicted"/>
<dbReference type="InterPro" id="IPR041698">
    <property type="entry name" value="Methyltransf_25"/>
</dbReference>
<organism evidence="2 3">
    <name type="scientific">Paraglomus occultum</name>
    <dbReference type="NCBI Taxonomy" id="144539"/>
    <lineage>
        <taxon>Eukaryota</taxon>
        <taxon>Fungi</taxon>
        <taxon>Fungi incertae sedis</taxon>
        <taxon>Mucoromycota</taxon>
        <taxon>Glomeromycotina</taxon>
        <taxon>Glomeromycetes</taxon>
        <taxon>Paraglomerales</taxon>
        <taxon>Paraglomeraceae</taxon>
        <taxon>Paraglomus</taxon>
    </lineage>
</organism>
<dbReference type="GO" id="GO:0008168">
    <property type="term" value="F:methyltransferase activity"/>
    <property type="evidence" value="ECO:0007669"/>
    <property type="project" value="TreeGrafter"/>
</dbReference>
<comment type="caution">
    <text evidence="2">The sequence shown here is derived from an EMBL/GenBank/DDBJ whole genome shotgun (WGS) entry which is preliminary data.</text>
</comment>
<dbReference type="EMBL" id="CAJVPJ010000356">
    <property type="protein sequence ID" value="CAG8515437.1"/>
    <property type="molecule type" value="Genomic_DNA"/>
</dbReference>
<dbReference type="Proteomes" id="UP000789572">
    <property type="component" value="Unassembled WGS sequence"/>
</dbReference>
<name>A0A9N9A0U2_9GLOM</name>
<gene>
    <name evidence="2" type="ORF">POCULU_LOCUS3295</name>
</gene>
<evidence type="ECO:0000259" key="1">
    <source>
        <dbReference type="Pfam" id="PF13649"/>
    </source>
</evidence>
<sequence>MQRTNRPPSLKMFDFSDTDSGISYESTEDEIEINTPTYSLSIMDPIEAVMQPENMLEKFIEVGGRRYLNDISVKSYYYLPSDQKEVERTYVRNHLDKIIWEGNYSAPVFDSLSLGASVLDVGCGAGAWIVNMALEYPASVFVGIDIVPLFPEDYPPNMTFLKCNILNGLPFPDNTFDFVRQAFVIVCIDWQSWKEKVVKELIRVTKPGGYIEIMDVDREVINPGIIGGKIDDCLFEHLRKAGINPASGTDVIKTFNEFKDKVIVTPIKVKTYRLGKKAGRLGEAASIILKCIVDAYRGSKIIFAHIMRITEEEFEQTLIDFVKECNEATLCKTRYRVIIQKRLDSV</sequence>
<dbReference type="PANTHER" id="PTHR43591">
    <property type="entry name" value="METHYLTRANSFERASE"/>
    <property type="match status" value="1"/>
</dbReference>
<keyword evidence="3" id="KW-1185">Reference proteome</keyword>
<dbReference type="PANTHER" id="PTHR43591:SF24">
    <property type="entry name" value="2-METHOXY-6-POLYPRENYL-1,4-BENZOQUINOL METHYLASE, MITOCHONDRIAL"/>
    <property type="match status" value="1"/>
</dbReference>
<dbReference type="Pfam" id="PF13649">
    <property type="entry name" value="Methyltransf_25"/>
    <property type="match status" value="1"/>
</dbReference>
<dbReference type="Gene3D" id="3.40.50.150">
    <property type="entry name" value="Vaccinia Virus protein VP39"/>
    <property type="match status" value="1"/>
</dbReference>